<feature type="non-terminal residue" evidence="1">
    <location>
        <position position="94"/>
    </location>
</feature>
<accession>A0A9P6STA7</accession>
<sequence>MCSDNGLKFAERVVYVDRLTVRVVGKVLPHGPLRQGYPQISTYEKRRKAKIRTPGRDWNAELAMSGMTKVEIERNHQATGINEKSAYTIGAHIS</sequence>
<keyword evidence="2" id="KW-1185">Reference proteome</keyword>
<reference evidence="1" key="1">
    <citation type="journal article" date="2020" name="Fungal Divers.">
        <title>Resolving the Mortierellaceae phylogeny through synthesis of multi-gene phylogenetics and phylogenomics.</title>
        <authorList>
            <person name="Vandepol N."/>
            <person name="Liber J."/>
            <person name="Desiro A."/>
            <person name="Na H."/>
            <person name="Kennedy M."/>
            <person name="Barry K."/>
            <person name="Grigoriev I.V."/>
            <person name="Miller A.N."/>
            <person name="O'Donnell K."/>
            <person name="Stajich J.E."/>
            <person name="Bonito G."/>
        </authorList>
    </citation>
    <scope>NUCLEOTIDE SEQUENCE</scope>
    <source>
        <strain evidence="1">MES-2147</strain>
    </source>
</reference>
<protein>
    <submittedName>
        <fullName evidence="1">Uncharacterized protein</fullName>
    </submittedName>
</protein>
<dbReference type="AlphaFoldDB" id="A0A9P6STA7"/>
<evidence type="ECO:0000313" key="1">
    <source>
        <dbReference type="EMBL" id="KAF9999807.1"/>
    </source>
</evidence>
<gene>
    <name evidence="1" type="ORF">BGZ65_004888</name>
</gene>
<name>A0A9P6STA7_9FUNG</name>
<comment type="caution">
    <text evidence="1">The sequence shown here is derived from an EMBL/GenBank/DDBJ whole genome shotgun (WGS) entry which is preliminary data.</text>
</comment>
<proteinExistence type="predicted"/>
<organism evidence="1 2">
    <name type="scientific">Modicella reniformis</name>
    <dbReference type="NCBI Taxonomy" id="1440133"/>
    <lineage>
        <taxon>Eukaryota</taxon>
        <taxon>Fungi</taxon>
        <taxon>Fungi incertae sedis</taxon>
        <taxon>Mucoromycota</taxon>
        <taxon>Mortierellomycotina</taxon>
        <taxon>Mortierellomycetes</taxon>
        <taxon>Mortierellales</taxon>
        <taxon>Mortierellaceae</taxon>
        <taxon>Modicella</taxon>
    </lineage>
</organism>
<dbReference type="EMBL" id="JAAAHW010000698">
    <property type="protein sequence ID" value="KAF9999807.1"/>
    <property type="molecule type" value="Genomic_DNA"/>
</dbReference>
<evidence type="ECO:0000313" key="2">
    <source>
        <dbReference type="Proteomes" id="UP000749646"/>
    </source>
</evidence>
<dbReference type="OrthoDB" id="10637324at2759"/>
<dbReference type="Proteomes" id="UP000749646">
    <property type="component" value="Unassembled WGS sequence"/>
</dbReference>